<dbReference type="RefSeq" id="WP_120809806.1">
    <property type="nucleotide sequence ID" value="NZ_RBID01000011.1"/>
</dbReference>
<keyword evidence="1" id="KW-1133">Transmembrane helix</keyword>
<sequence length="154" mass="16276">MNLTQLKRIPLPVWYGVAALVGVGAAYWLVKKATGAVGEAAANVAANVGTALDNGAADITSENNLAYRAANQAGHWFFGLDKRNNLGTAIWELFHDDPPLNPPVLNPIAGHNKIGDVWYGYDRQKAREAAQAAANSQIAKDVATYGGGYGALTK</sequence>
<comment type="caution">
    <text evidence="2">The sequence shown here is derived from an EMBL/GenBank/DDBJ whole genome shotgun (WGS) entry which is preliminary data.</text>
</comment>
<evidence type="ECO:0000313" key="3">
    <source>
        <dbReference type="Proteomes" id="UP000279384"/>
    </source>
</evidence>
<gene>
    <name evidence="2" type="ORF">C8E02_0916</name>
</gene>
<reference evidence="2 3" key="1">
    <citation type="submission" date="2018-10" db="EMBL/GenBank/DDBJ databases">
        <title>Genomic Encyclopedia of Type Strains, Phase IV (KMG-IV): sequencing the most valuable type-strain genomes for metagenomic binning, comparative biology and taxonomic classification.</title>
        <authorList>
            <person name="Goeker M."/>
        </authorList>
    </citation>
    <scope>NUCLEOTIDE SEQUENCE [LARGE SCALE GENOMIC DNA]</scope>
    <source>
        <strain evidence="2 3">DSM 3303</strain>
    </source>
</reference>
<evidence type="ECO:0000313" key="2">
    <source>
        <dbReference type="EMBL" id="RKQ61149.1"/>
    </source>
</evidence>
<feature type="transmembrane region" description="Helical" evidence="1">
    <location>
        <begin position="12"/>
        <end position="30"/>
    </location>
</feature>
<dbReference type="EMBL" id="RBID01000011">
    <property type="protein sequence ID" value="RKQ61149.1"/>
    <property type="molecule type" value="Genomic_DNA"/>
</dbReference>
<proteinExistence type="predicted"/>
<keyword evidence="1" id="KW-0812">Transmembrane</keyword>
<organism evidence="2 3">
    <name type="scientific">Vogesella indigofera</name>
    <name type="common">Pseudomonas indigofera</name>
    <dbReference type="NCBI Taxonomy" id="45465"/>
    <lineage>
        <taxon>Bacteria</taxon>
        <taxon>Pseudomonadati</taxon>
        <taxon>Pseudomonadota</taxon>
        <taxon>Betaproteobacteria</taxon>
        <taxon>Neisseriales</taxon>
        <taxon>Chromobacteriaceae</taxon>
        <taxon>Vogesella</taxon>
    </lineage>
</organism>
<protein>
    <submittedName>
        <fullName evidence="2">Uncharacterized protein</fullName>
    </submittedName>
</protein>
<dbReference type="Proteomes" id="UP000279384">
    <property type="component" value="Unassembled WGS sequence"/>
</dbReference>
<keyword evidence="1" id="KW-0472">Membrane</keyword>
<dbReference type="AlphaFoldDB" id="A0A495BIG9"/>
<name>A0A495BIG9_VOGIN</name>
<accession>A0A495BIG9</accession>
<evidence type="ECO:0000256" key="1">
    <source>
        <dbReference type="SAM" id="Phobius"/>
    </source>
</evidence>